<name>A0A1T5MVJ3_9FIRM</name>
<keyword evidence="5" id="KW-1185">Reference proteome</keyword>
<organism evidence="4 5">
    <name type="scientific">Maledivibacter halophilus</name>
    <dbReference type="NCBI Taxonomy" id="36842"/>
    <lineage>
        <taxon>Bacteria</taxon>
        <taxon>Bacillati</taxon>
        <taxon>Bacillota</taxon>
        <taxon>Clostridia</taxon>
        <taxon>Peptostreptococcales</taxon>
        <taxon>Caminicellaceae</taxon>
        <taxon>Maledivibacter</taxon>
    </lineage>
</organism>
<evidence type="ECO:0000256" key="2">
    <source>
        <dbReference type="ARBA" id="ARBA00023669"/>
    </source>
</evidence>
<gene>
    <name evidence="4" type="ORF">SAMN02194393_05398</name>
</gene>
<dbReference type="Pfam" id="PF03319">
    <property type="entry name" value="EutN_CcmL"/>
    <property type="match status" value="1"/>
</dbReference>
<reference evidence="4 5" key="1">
    <citation type="submission" date="2017-02" db="EMBL/GenBank/DDBJ databases">
        <authorList>
            <person name="Peterson S.W."/>
        </authorList>
    </citation>
    <scope>NUCLEOTIDE SEQUENCE [LARGE SCALE GENOMIC DNA]</scope>
    <source>
        <strain evidence="4 5">M1</strain>
    </source>
</reference>
<dbReference type="GO" id="GO:0031470">
    <property type="term" value="C:carboxysome"/>
    <property type="evidence" value="ECO:0007669"/>
    <property type="project" value="UniProtKB-SubCell"/>
</dbReference>
<dbReference type="Proteomes" id="UP000190285">
    <property type="component" value="Unassembled WGS sequence"/>
</dbReference>
<comment type="subcellular location">
    <subcellularLocation>
        <location evidence="1">Carboxysome</location>
    </subcellularLocation>
</comment>
<dbReference type="PANTHER" id="PTHR36539:SF1">
    <property type="entry name" value="BACTERIAL MICROCOMPARTMENT SHELL VERTEX PROTEIN EUTN"/>
    <property type="match status" value="1"/>
</dbReference>
<proteinExistence type="predicted"/>
<sequence>MYIGKVIGVVVSTTKDQGLIGKKLLIVQPVDTENNPIGNVEVAIDSVGAGAGETVLIATGSSARQIFNDEKSPIDRSIVAIVDNIEVTQ</sequence>
<dbReference type="InterPro" id="IPR036677">
    <property type="entry name" value="EutN_CcmL_sf"/>
</dbReference>
<dbReference type="AlphaFoldDB" id="A0A1T5MVJ3"/>
<dbReference type="PROSITE" id="PS51932">
    <property type="entry name" value="BMV"/>
    <property type="match status" value="1"/>
</dbReference>
<dbReference type="SUPFAM" id="SSF159133">
    <property type="entry name" value="EutN/CcmL-like"/>
    <property type="match status" value="1"/>
</dbReference>
<keyword evidence="3" id="KW-1283">Bacterial microcompartment</keyword>
<dbReference type="STRING" id="36842.SAMN02194393_05398"/>
<dbReference type="CDD" id="cd01614">
    <property type="entry name" value="EutN_CcmL"/>
    <property type="match status" value="1"/>
</dbReference>
<protein>
    <submittedName>
        <fullName evidence="4">Ethanolamine utilization protein EutN</fullName>
    </submittedName>
</protein>
<evidence type="ECO:0000256" key="1">
    <source>
        <dbReference type="ARBA" id="ARBA00023587"/>
    </source>
</evidence>
<dbReference type="PANTHER" id="PTHR36539">
    <property type="entry name" value="ETHANOLAMINE UTILIZATION PROTEIN EUTN"/>
    <property type="match status" value="1"/>
</dbReference>
<dbReference type="Gene3D" id="2.40.50.220">
    <property type="entry name" value="EutN/Ccml"/>
    <property type="match status" value="1"/>
</dbReference>
<evidence type="ECO:0000313" key="4">
    <source>
        <dbReference type="EMBL" id="SKC91878.1"/>
    </source>
</evidence>
<dbReference type="InterPro" id="IPR004992">
    <property type="entry name" value="EutN_CcmL"/>
</dbReference>
<keyword evidence="2" id="KW-1282">Carboxysome</keyword>
<evidence type="ECO:0000313" key="5">
    <source>
        <dbReference type="Proteomes" id="UP000190285"/>
    </source>
</evidence>
<evidence type="ECO:0000256" key="3">
    <source>
        <dbReference type="ARBA" id="ARBA00024446"/>
    </source>
</evidence>
<dbReference type="EMBL" id="FUZT01000026">
    <property type="protein sequence ID" value="SKC91878.1"/>
    <property type="molecule type" value="Genomic_DNA"/>
</dbReference>
<dbReference type="OrthoDB" id="196195at2"/>
<accession>A0A1T5MVJ3</accession>
<dbReference type="RefSeq" id="WP_079495962.1">
    <property type="nucleotide sequence ID" value="NZ_FUZT01000026.1"/>
</dbReference>